<evidence type="ECO:0000313" key="3">
    <source>
        <dbReference type="Proteomes" id="UP001642409"/>
    </source>
</evidence>
<reference evidence="1" key="1">
    <citation type="submission" date="2023-06" db="EMBL/GenBank/DDBJ databases">
        <authorList>
            <person name="Kurt Z."/>
        </authorList>
    </citation>
    <scope>NUCLEOTIDE SEQUENCE</scope>
</reference>
<reference evidence="2 3" key="2">
    <citation type="submission" date="2024-07" db="EMBL/GenBank/DDBJ databases">
        <authorList>
            <person name="Akdeniz Z."/>
        </authorList>
    </citation>
    <scope>NUCLEOTIDE SEQUENCE [LARGE SCALE GENOMIC DNA]</scope>
</reference>
<gene>
    <name evidence="1" type="ORF">HINF_LOCUS31959</name>
    <name evidence="2" type="ORF">HINF_LOCUS39727</name>
</gene>
<name>A0AA86Q2S8_9EUKA</name>
<protein>
    <submittedName>
        <fullName evidence="1">Cysteine-rich membrane protein 2</fullName>
    </submittedName>
    <submittedName>
        <fullName evidence="2">Cysteine-rich_membrane protein 2</fullName>
    </submittedName>
</protein>
<comment type="caution">
    <text evidence="1">The sequence shown here is derived from an EMBL/GenBank/DDBJ whole genome shotgun (WGS) entry which is preliminary data.</text>
</comment>
<sequence length="150" mass="16603">MTNFLPNEFNQGQQQFQQQQPMVPMVPVVATMPYQQMPQQMPQQMQPVQYQPVQAGYATPNVVIAINTNRVLSCGDIVCGCEAPQFQCCQCFCGFCTVFFGSGLEWCCCYGCDRPDCCAVCCAECGLQFLSTFIYGIVVGCIVGCKMMCD</sequence>
<proteinExistence type="predicted"/>
<evidence type="ECO:0000313" key="1">
    <source>
        <dbReference type="EMBL" id="CAI9944314.1"/>
    </source>
</evidence>
<dbReference type="EMBL" id="CAXDID020000154">
    <property type="protein sequence ID" value="CAL6042715.1"/>
    <property type="molecule type" value="Genomic_DNA"/>
</dbReference>
<organism evidence="1">
    <name type="scientific">Hexamita inflata</name>
    <dbReference type="NCBI Taxonomy" id="28002"/>
    <lineage>
        <taxon>Eukaryota</taxon>
        <taxon>Metamonada</taxon>
        <taxon>Diplomonadida</taxon>
        <taxon>Hexamitidae</taxon>
        <taxon>Hexamitinae</taxon>
        <taxon>Hexamita</taxon>
    </lineage>
</organism>
<dbReference type="AlphaFoldDB" id="A0AA86Q2S8"/>
<keyword evidence="3" id="KW-1185">Reference proteome</keyword>
<accession>A0AA86Q2S8</accession>
<evidence type="ECO:0000313" key="2">
    <source>
        <dbReference type="EMBL" id="CAL6042715.1"/>
    </source>
</evidence>
<dbReference type="Proteomes" id="UP001642409">
    <property type="component" value="Unassembled WGS sequence"/>
</dbReference>
<dbReference type="EMBL" id="CATOUU010000722">
    <property type="protein sequence ID" value="CAI9944314.1"/>
    <property type="molecule type" value="Genomic_DNA"/>
</dbReference>